<evidence type="ECO:0000313" key="2">
    <source>
        <dbReference type="Proteomes" id="UP000198398"/>
    </source>
</evidence>
<keyword evidence="2" id="KW-1185">Reference proteome</keyword>
<evidence type="ECO:0000313" key="1">
    <source>
        <dbReference type="EMBL" id="ASK65641.1"/>
    </source>
</evidence>
<protein>
    <submittedName>
        <fullName evidence="1">Uncharacterized protein</fullName>
    </submittedName>
</protein>
<proteinExistence type="predicted"/>
<dbReference type="RefSeq" id="WP_089064882.1">
    <property type="nucleotide sequence ID" value="NZ_CP022316.1"/>
</dbReference>
<dbReference type="EMBL" id="CP022316">
    <property type="protein sequence ID" value="ASK65641.1"/>
    <property type="molecule type" value="Genomic_DNA"/>
</dbReference>
<organism evidence="1 2">
    <name type="scientific">Brachybacterium avium</name>
    <dbReference type="NCBI Taxonomy" id="2017485"/>
    <lineage>
        <taxon>Bacteria</taxon>
        <taxon>Bacillati</taxon>
        <taxon>Actinomycetota</taxon>
        <taxon>Actinomycetes</taxon>
        <taxon>Micrococcales</taxon>
        <taxon>Dermabacteraceae</taxon>
        <taxon>Brachybacterium</taxon>
    </lineage>
</organism>
<dbReference type="Proteomes" id="UP000198398">
    <property type="component" value="Chromosome"/>
</dbReference>
<reference evidence="2" key="1">
    <citation type="submission" date="2017-07" db="EMBL/GenBank/DDBJ databases">
        <title>Brachybacterium sp. VR2415.</title>
        <authorList>
            <person name="Tak E.J."/>
            <person name="Bae J.-W."/>
        </authorList>
    </citation>
    <scope>NUCLEOTIDE SEQUENCE [LARGE SCALE GENOMIC DNA]</scope>
    <source>
        <strain evidence="2">VR2415</strain>
    </source>
</reference>
<dbReference type="KEGG" id="brv:CFK39_07100"/>
<name>A0A220UCI1_9MICO</name>
<accession>A0A220UCI1</accession>
<dbReference type="AlphaFoldDB" id="A0A220UCI1"/>
<dbReference type="OrthoDB" id="4794517at2"/>
<sequence length="60" mass="6410">MRTIELSDPDGDALTVTTDTEGIWITCTAGYAEVTVGPLAAATLRDSLARLGDRERSIRS</sequence>
<gene>
    <name evidence="1" type="ORF">CFK39_07100</name>
</gene>